<dbReference type="RefSeq" id="XP_040642509.1">
    <property type="nucleotide sequence ID" value="XM_040786038.1"/>
</dbReference>
<feature type="domain" description="PRISE-like Rossmann-fold" evidence="1">
    <location>
        <begin position="14"/>
        <end position="170"/>
    </location>
</feature>
<dbReference type="AlphaFoldDB" id="A0A017SPT5"/>
<dbReference type="HOGENOM" id="CLU_030125_1_0_1"/>
<dbReference type="Pfam" id="PF22917">
    <property type="entry name" value="PRISE"/>
    <property type="match status" value="1"/>
</dbReference>
<keyword evidence="3" id="KW-1185">Reference proteome</keyword>
<evidence type="ECO:0000313" key="2">
    <source>
        <dbReference type="EMBL" id="EYE98821.1"/>
    </source>
</evidence>
<evidence type="ECO:0000259" key="1">
    <source>
        <dbReference type="Pfam" id="PF22917"/>
    </source>
</evidence>
<evidence type="ECO:0000313" key="3">
    <source>
        <dbReference type="Proteomes" id="UP000019804"/>
    </source>
</evidence>
<dbReference type="SUPFAM" id="SSF51735">
    <property type="entry name" value="NAD(P)-binding Rossmann-fold domains"/>
    <property type="match status" value="1"/>
</dbReference>
<protein>
    <recommendedName>
        <fullName evidence="1">PRISE-like Rossmann-fold domain-containing protein</fullName>
    </recommendedName>
</protein>
<accession>A0A017SPT5</accession>
<dbReference type="EMBL" id="KK088412">
    <property type="protein sequence ID" value="EYE98821.1"/>
    <property type="molecule type" value="Genomic_DNA"/>
</dbReference>
<dbReference type="InterPro" id="IPR055222">
    <property type="entry name" value="PRISE-like_Rossmann-fold"/>
</dbReference>
<dbReference type="Proteomes" id="UP000019804">
    <property type="component" value="Unassembled WGS sequence"/>
</dbReference>
<dbReference type="PANTHER" id="PTHR32487">
    <property type="entry name" value="3-OXO-DELTA(4,5)-STEROID 5-BETA-REDUCTASE"/>
    <property type="match status" value="1"/>
</dbReference>
<dbReference type="OrthoDB" id="1731983at2759"/>
<gene>
    <name evidence="2" type="ORF">EURHEDRAFT_512149</name>
</gene>
<dbReference type="GeneID" id="63701162"/>
<dbReference type="CDD" id="cd08948">
    <property type="entry name" value="5beta-POR_like_SDR_a"/>
    <property type="match status" value="1"/>
</dbReference>
<dbReference type="STRING" id="1388766.A0A017SPT5"/>
<dbReference type="InterPro" id="IPR036291">
    <property type="entry name" value="NAD(P)-bd_dom_sf"/>
</dbReference>
<sequence length="373" mass="42451">MSNSVHAPPSSRVAFVTGVNGISGHAIVEHLIRTPKSEWSRIIITSRKPSSNYWVDPRVTFIGINFLDSQEAIVEKMNFVCKDVTHAFFTSYAHNSDLSKLPERNNPLFRNFLEAIDVACPKLQRMCLQTGGKHYGVQFQNFNMPCHEDSPRYDGPGSETIFYYKQEDDLFEIQKLSGINEALPIAQYFLICRELGQSPKWPGNMNGYHRVDDQCYAPSVADLTVWAATQNHCKDEAFDHSNGDAIVWRFFWTMFAQYYQVPMDGSEAPSDDNKPQMDLVEWAQDKSTVWESVVDKYGGNSNSFQVHGFAMMNWLFCPSTPGAPFMSTTVKARRLGWDRIDDTYEAWVSTFRSYENAGVLPSPDRVPKMGHSK</sequence>
<organism evidence="2 3">
    <name type="scientific">Aspergillus ruber (strain CBS 135680)</name>
    <dbReference type="NCBI Taxonomy" id="1388766"/>
    <lineage>
        <taxon>Eukaryota</taxon>
        <taxon>Fungi</taxon>
        <taxon>Dikarya</taxon>
        <taxon>Ascomycota</taxon>
        <taxon>Pezizomycotina</taxon>
        <taxon>Eurotiomycetes</taxon>
        <taxon>Eurotiomycetidae</taxon>
        <taxon>Eurotiales</taxon>
        <taxon>Aspergillaceae</taxon>
        <taxon>Aspergillus</taxon>
        <taxon>Aspergillus subgen. Aspergillus</taxon>
    </lineage>
</organism>
<proteinExistence type="predicted"/>
<dbReference type="Gene3D" id="3.40.50.720">
    <property type="entry name" value="NAD(P)-binding Rossmann-like Domain"/>
    <property type="match status" value="1"/>
</dbReference>
<reference evidence="3" key="1">
    <citation type="journal article" date="2014" name="Nat. Commun.">
        <title>Genomic adaptations of the halophilic Dead Sea filamentous fungus Eurotium rubrum.</title>
        <authorList>
            <person name="Kis-Papo T."/>
            <person name="Weig A.R."/>
            <person name="Riley R."/>
            <person name="Persoh D."/>
            <person name="Salamov A."/>
            <person name="Sun H."/>
            <person name="Lipzen A."/>
            <person name="Wasser S.P."/>
            <person name="Rambold G."/>
            <person name="Grigoriev I.V."/>
            <person name="Nevo E."/>
        </authorList>
    </citation>
    <scope>NUCLEOTIDE SEQUENCE [LARGE SCALE GENOMIC DNA]</scope>
    <source>
        <strain evidence="3">CBS 135680</strain>
    </source>
</reference>
<dbReference type="PANTHER" id="PTHR32487:SF0">
    <property type="entry name" value="3-OXO-DELTA(4,5)-STEROID 5-BETA-REDUCTASE"/>
    <property type="match status" value="1"/>
</dbReference>
<name>A0A017SPT5_ASPRC</name>